<dbReference type="InterPro" id="IPR050121">
    <property type="entry name" value="Cytochrome_P450_monoxygenase"/>
</dbReference>
<evidence type="ECO:0000256" key="4">
    <source>
        <dbReference type="PIRSR" id="PIRSR602401-1"/>
    </source>
</evidence>
<dbReference type="EMBL" id="MU032354">
    <property type="protein sequence ID" value="KAF3759926.1"/>
    <property type="molecule type" value="Genomic_DNA"/>
</dbReference>
<evidence type="ECO:0000313" key="5">
    <source>
        <dbReference type="EMBL" id="KAF3759926.1"/>
    </source>
</evidence>
<dbReference type="Gene3D" id="1.10.630.10">
    <property type="entry name" value="Cytochrome P450"/>
    <property type="match status" value="1"/>
</dbReference>
<dbReference type="GeneID" id="63835169"/>
<gene>
    <name evidence="5" type="ORF">M406DRAFT_269861</name>
</gene>
<dbReference type="RefSeq" id="XP_040770905.1">
    <property type="nucleotide sequence ID" value="XM_040918040.1"/>
</dbReference>
<comment type="cofactor">
    <cofactor evidence="4">
        <name>heme</name>
        <dbReference type="ChEBI" id="CHEBI:30413"/>
    </cofactor>
</comment>
<dbReference type="InterPro" id="IPR002401">
    <property type="entry name" value="Cyt_P450_E_grp-I"/>
</dbReference>
<name>A0A9P4XSG1_CRYP1</name>
<dbReference type="PRINTS" id="PR00463">
    <property type="entry name" value="EP450I"/>
</dbReference>
<dbReference type="Pfam" id="PF00067">
    <property type="entry name" value="p450"/>
    <property type="match status" value="1"/>
</dbReference>
<accession>A0A9P4XSG1</accession>
<organism evidence="5 6">
    <name type="scientific">Cryphonectria parasitica (strain ATCC 38755 / EP155)</name>
    <dbReference type="NCBI Taxonomy" id="660469"/>
    <lineage>
        <taxon>Eukaryota</taxon>
        <taxon>Fungi</taxon>
        <taxon>Dikarya</taxon>
        <taxon>Ascomycota</taxon>
        <taxon>Pezizomycotina</taxon>
        <taxon>Sordariomycetes</taxon>
        <taxon>Sordariomycetidae</taxon>
        <taxon>Diaporthales</taxon>
        <taxon>Cryphonectriaceae</taxon>
        <taxon>Cryphonectria-Endothia species complex</taxon>
        <taxon>Cryphonectria</taxon>
    </lineage>
</organism>
<dbReference type="SUPFAM" id="SSF48264">
    <property type="entry name" value="Cytochrome P450"/>
    <property type="match status" value="1"/>
</dbReference>
<dbReference type="Proteomes" id="UP000803844">
    <property type="component" value="Unassembled WGS sequence"/>
</dbReference>
<dbReference type="PANTHER" id="PTHR24305:SF222">
    <property type="entry name" value="CYTOCHROME P450 MONOOXYGENASE STCS"/>
    <property type="match status" value="1"/>
</dbReference>
<dbReference type="GO" id="GO:0005506">
    <property type="term" value="F:iron ion binding"/>
    <property type="evidence" value="ECO:0007669"/>
    <property type="project" value="InterPro"/>
</dbReference>
<dbReference type="GO" id="GO:0020037">
    <property type="term" value="F:heme binding"/>
    <property type="evidence" value="ECO:0007669"/>
    <property type="project" value="InterPro"/>
</dbReference>
<evidence type="ECO:0000256" key="2">
    <source>
        <dbReference type="ARBA" id="ARBA00022723"/>
    </source>
</evidence>
<reference evidence="5" key="1">
    <citation type="journal article" date="2020" name="Phytopathology">
        <title>Genome sequence of the chestnut blight fungus Cryphonectria parasitica EP155: A fundamental resource for an archetypical invasive plant pathogen.</title>
        <authorList>
            <person name="Crouch J.A."/>
            <person name="Dawe A."/>
            <person name="Aerts A."/>
            <person name="Barry K."/>
            <person name="Churchill A.C.L."/>
            <person name="Grimwood J."/>
            <person name="Hillman B."/>
            <person name="Milgroom M.G."/>
            <person name="Pangilinan J."/>
            <person name="Smith M."/>
            <person name="Salamov A."/>
            <person name="Schmutz J."/>
            <person name="Yadav J."/>
            <person name="Grigoriev I.V."/>
            <person name="Nuss D."/>
        </authorList>
    </citation>
    <scope>NUCLEOTIDE SEQUENCE</scope>
    <source>
        <strain evidence="5">EP155</strain>
    </source>
</reference>
<sequence length="556" mass="62713">MLPLILLGAGLLAVFLYNRLRYHRFQQYASLPQRPPSLLWGNMKEVQEWATNGEPDRHPDLGFKWMGERLGSPPVWLLDIRPFAPFATAVIQNHEVADQIAKGSKTFPYSTPRTSNEEWKALRKRFNPGFAPQHLLTLLPTILDKSFRFLENLDQYARSGEIVRMDKLTTALTFDIIGAVTMDIDLDAQQLDQSRRSDFMNLYSEMLASFTNDPGRLPWWMTPRRNLRRRAIGRAIDRQLEAMIRSKSTTLRHAEQGDRVQRSVFDLCVQGTESSDLPADVVTSTRDNVKTFLFAGHDTLSTLLLWIFYELSRTPRVLKAVRAELDDIFGPDPDPEVVRAQLAAPKGGNLIRRMTYASAVIKECLRLYPPASAMRGVPKGSNFSVRTPQGQELCLDGLAVYINHYAIQRDPGVYGPTANDFVPERWLGDTETSNAKTEDGGIGESEKKTTAAAAAVPNGNEHRKFPAAAWRPFERGPRDCIGQELANVEARVIMALVARRYDFVKTGLGELDLDEKGLPVLNDKNQYKVKQDVYCTIQITSRPKDSTMRVKMASTV</sequence>
<dbReference type="GO" id="GO:0004497">
    <property type="term" value="F:monooxygenase activity"/>
    <property type="evidence" value="ECO:0007669"/>
    <property type="project" value="InterPro"/>
</dbReference>
<dbReference type="OrthoDB" id="10029320at2759"/>
<keyword evidence="6" id="KW-1185">Reference proteome</keyword>
<dbReference type="AlphaFoldDB" id="A0A9P4XSG1"/>
<feature type="binding site" description="axial binding residue" evidence="4">
    <location>
        <position position="480"/>
    </location>
    <ligand>
        <name>heme</name>
        <dbReference type="ChEBI" id="CHEBI:30413"/>
    </ligand>
    <ligandPart>
        <name>Fe</name>
        <dbReference type="ChEBI" id="CHEBI:18248"/>
    </ligandPart>
</feature>
<evidence type="ECO:0000313" key="6">
    <source>
        <dbReference type="Proteomes" id="UP000803844"/>
    </source>
</evidence>
<dbReference type="GO" id="GO:0016705">
    <property type="term" value="F:oxidoreductase activity, acting on paired donors, with incorporation or reduction of molecular oxygen"/>
    <property type="evidence" value="ECO:0007669"/>
    <property type="project" value="InterPro"/>
</dbReference>
<dbReference type="PANTHER" id="PTHR24305">
    <property type="entry name" value="CYTOCHROME P450"/>
    <property type="match status" value="1"/>
</dbReference>
<dbReference type="InterPro" id="IPR036396">
    <property type="entry name" value="Cyt_P450_sf"/>
</dbReference>
<proteinExistence type="predicted"/>
<keyword evidence="1 4" id="KW-0349">Heme</keyword>
<protein>
    <submittedName>
        <fullName evidence="5">Cytochrome P450</fullName>
    </submittedName>
</protein>
<dbReference type="PRINTS" id="PR00385">
    <property type="entry name" value="P450"/>
</dbReference>
<evidence type="ECO:0000256" key="3">
    <source>
        <dbReference type="ARBA" id="ARBA00023004"/>
    </source>
</evidence>
<keyword evidence="3 4" id="KW-0408">Iron</keyword>
<dbReference type="InterPro" id="IPR001128">
    <property type="entry name" value="Cyt_P450"/>
</dbReference>
<keyword evidence="2 4" id="KW-0479">Metal-binding</keyword>
<evidence type="ECO:0000256" key="1">
    <source>
        <dbReference type="ARBA" id="ARBA00022617"/>
    </source>
</evidence>
<comment type="caution">
    <text evidence="5">The sequence shown here is derived from an EMBL/GenBank/DDBJ whole genome shotgun (WGS) entry which is preliminary data.</text>
</comment>
<dbReference type="CDD" id="cd11051">
    <property type="entry name" value="CYP59-like"/>
    <property type="match status" value="1"/>
</dbReference>